<evidence type="ECO:0000313" key="5">
    <source>
        <dbReference type="Proteomes" id="UP001240150"/>
    </source>
</evidence>
<feature type="chain" id="PRO_5045387500" description="DUF11 domain-containing protein" evidence="2">
    <location>
        <begin position="26"/>
        <end position="426"/>
    </location>
</feature>
<dbReference type="InterPro" id="IPR001434">
    <property type="entry name" value="OmcB-like_DUF11"/>
</dbReference>
<gene>
    <name evidence="4" type="ORF">ACTOB_005051</name>
</gene>
<keyword evidence="5" id="KW-1185">Reference proteome</keyword>
<evidence type="ECO:0000256" key="1">
    <source>
        <dbReference type="SAM" id="MobiDB-lite"/>
    </source>
</evidence>
<reference evidence="4 5" key="1">
    <citation type="submission" date="2023-06" db="EMBL/GenBank/DDBJ databases">
        <authorList>
            <person name="Yushchuk O."/>
            <person name="Binda E."/>
            <person name="Ruckert-Reed C."/>
            <person name="Fedorenko V."/>
            <person name="Kalinowski J."/>
            <person name="Marinelli F."/>
        </authorList>
    </citation>
    <scope>NUCLEOTIDE SEQUENCE [LARGE SCALE GENOMIC DNA]</scope>
    <source>
        <strain evidence="4 5">NRRL 3884</strain>
    </source>
</reference>
<evidence type="ECO:0000313" key="4">
    <source>
        <dbReference type="EMBL" id="WIM93085.1"/>
    </source>
</evidence>
<evidence type="ECO:0000259" key="3">
    <source>
        <dbReference type="Pfam" id="PF01345"/>
    </source>
</evidence>
<name>A0ABY8W5J0_9ACTN</name>
<dbReference type="Proteomes" id="UP001240150">
    <property type="component" value="Chromosome"/>
</dbReference>
<evidence type="ECO:0000256" key="2">
    <source>
        <dbReference type="SAM" id="SignalP"/>
    </source>
</evidence>
<keyword evidence="2" id="KW-0732">Signal</keyword>
<feature type="domain" description="DUF11" evidence="3">
    <location>
        <begin position="315"/>
        <end position="419"/>
    </location>
</feature>
<dbReference type="EMBL" id="CP126980">
    <property type="protein sequence ID" value="WIM93085.1"/>
    <property type="molecule type" value="Genomic_DNA"/>
</dbReference>
<sequence>MRGTFVVLAAAVLVVVPVGATPVSAAPEELPNLSATFAGNGPVAVAANGVKPLINLYNTGPVTATDLVLTFDLAGLSRDITVTSGDATCTRTGLLLRCPFGEEFQAYGVSEARPIRITSRKGARPGPAGRLGLSFTAAEADADPGDNSTAVAITIGARGPDVTAIVPPVGSAAAPAAPGEQLFPITLKNNGDVEAITTMLVIRMPEGVALWDPGFGCDSRLGTDGNQFDRRPVRCAYEAYIPPGGEWEVDELAGSWPRLRAMVGTNAAGPAELRGRVDVQITGGDPRPADNRVPFSVWTQPNTLDLAVAVPPLRRGAGHTAELTWTVTNHGPSDATGPIVDVVAPAGTRLRPAYGCATPDGGRTMTCRSDDWFPPTASGRGTVTRTVLLEVGNGPVTGGSVTVRNAGPSAESDPSDNTAPIVAPAG</sequence>
<proteinExistence type="predicted"/>
<dbReference type="Pfam" id="PF01345">
    <property type="entry name" value="DUF11"/>
    <property type="match status" value="1"/>
</dbReference>
<accession>A0ABY8W5J0</accession>
<feature type="signal peptide" evidence="2">
    <location>
        <begin position="1"/>
        <end position="25"/>
    </location>
</feature>
<organism evidence="4 5">
    <name type="scientific">Actinoplanes oblitus</name>
    <dbReference type="NCBI Taxonomy" id="3040509"/>
    <lineage>
        <taxon>Bacteria</taxon>
        <taxon>Bacillati</taxon>
        <taxon>Actinomycetota</taxon>
        <taxon>Actinomycetes</taxon>
        <taxon>Micromonosporales</taxon>
        <taxon>Micromonosporaceae</taxon>
        <taxon>Actinoplanes</taxon>
    </lineage>
</organism>
<dbReference type="RefSeq" id="WP_284914293.1">
    <property type="nucleotide sequence ID" value="NZ_CP126980.1"/>
</dbReference>
<protein>
    <recommendedName>
        <fullName evidence="3">DUF11 domain-containing protein</fullName>
    </recommendedName>
</protein>
<feature type="region of interest" description="Disordered" evidence="1">
    <location>
        <begin position="396"/>
        <end position="426"/>
    </location>
</feature>